<organism evidence="1 2">
    <name type="scientific">Sphingomonas vulcanisoli</name>
    <dbReference type="NCBI Taxonomy" id="1658060"/>
    <lineage>
        <taxon>Bacteria</taxon>
        <taxon>Pseudomonadati</taxon>
        <taxon>Pseudomonadota</taxon>
        <taxon>Alphaproteobacteria</taxon>
        <taxon>Sphingomonadales</taxon>
        <taxon>Sphingomonadaceae</taxon>
        <taxon>Sphingomonas</taxon>
    </lineage>
</organism>
<sequence>MARWLFEAGIGEVRAALVEQGRILEIHIEPESPSPRIGAVLEARLIAKADASKRGRVRLAEGEVEIVDLLPGLTEGAKLRVEVIREALGEAHRAKPLRVRPTEAAVRAGPNLLERITASGLPVDRLGNGPDLLEQHGWSEALEEAESGLIARPDAMLHISLTPAMTLIDVDGGGAPAALAIAGAKLAGETIRRFGLTGSIGVDLPTTPNRADRLAAAEAIDALLPQPFERTAVNGFGFLQIIRRRQRPSLMELIAADRIGFAARALLRRAGRAQGHGALELIAAPAVIDRLAAQPTWLDELARRTGTIARLRAEAGRPISAGHAQRLQS</sequence>
<protein>
    <submittedName>
        <fullName evidence="1">Uncharacterized protein</fullName>
    </submittedName>
</protein>
<accession>A0ABX0TX23</accession>
<evidence type="ECO:0000313" key="2">
    <source>
        <dbReference type="Proteomes" id="UP000727456"/>
    </source>
</evidence>
<evidence type="ECO:0000313" key="1">
    <source>
        <dbReference type="EMBL" id="NIJ08704.1"/>
    </source>
</evidence>
<keyword evidence="2" id="KW-1185">Reference proteome</keyword>
<name>A0ABX0TX23_9SPHN</name>
<dbReference type="EMBL" id="JAAOZC010000005">
    <property type="protein sequence ID" value="NIJ08704.1"/>
    <property type="molecule type" value="Genomic_DNA"/>
</dbReference>
<comment type="caution">
    <text evidence="1">The sequence shown here is derived from an EMBL/GenBank/DDBJ whole genome shotgun (WGS) entry which is preliminary data.</text>
</comment>
<proteinExistence type="predicted"/>
<gene>
    <name evidence="1" type="ORF">FHS31_002325</name>
</gene>
<dbReference type="RefSeq" id="WP_167073611.1">
    <property type="nucleotide sequence ID" value="NZ_JAAOZC010000005.1"/>
</dbReference>
<dbReference type="Proteomes" id="UP000727456">
    <property type="component" value="Unassembled WGS sequence"/>
</dbReference>
<reference evidence="1 2" key="1">
    <citation type="submission" date="2020-03" db="EMBL/GenBank/DDBJ databases">
        <title>Genomic Encyclopedia of Type Strains, Phase III (KMG-III): the genomes of soil and plant-associated and newly described type strains.</title>
        <authorList>
            <person name="Whitman W."/>
        </authorList>
    </citation>
    <scope>NUCLEOTIDE SEQUENCE [LARGE SCALE GENOMIC DNA]</scope>
    <source>
        <strain evidence="1 2">CECT 8804</strain>
    </source>
</reference>